<reference evidence="3" key="2">
    <citation type="submission" date="2022-01" db="EMBL/GenBank/DDBJ databases">
        <authorList>
            <person name="Yamashiro T."/>
            <person name="Shiraishi A."/>
            <person name="Satake H."/>
            <person name="Nakayama K."/>
        </authorList>
    </citation>
    <scope>NUCLEOTIDE SEQUENCE</scope>
</reference>
<feature type="domain" description="DUF4283" evidence="2">
    <location>
        <begin position="119"/>
        <end position="167"/>
    </location>
</feature>
<protein>
    <submittedName>
        <fullName evidence="3">Ribonuclease H-like domain, reverse transcriptase, RNA-dependent DNA polymerase</fullName>
    </submittedName>
</protein>
<feature type="region of interest" description="Disordered" evidence="1">
    <location>
        <begin position="1"/>
        <end position="44"/>
    </location>
</feature>
<evidence type="ECO:0000313" key="4">
    <source>
        <dbReference type="Proteomes" id="UP001151760"/>
    </source>
</evidence>
<feature type="compositionally biased region" description="Basic residues" evidence="1">
    <location>
        <begin position="1"/>
        <end position="11"/>
    </location>
</feature>
<evidence type="ECO:0000313" key="3">
    <source>
        <dbReference type="EMBL" id="GJT22905.1"/>
    </source>
</evidence>
<evidence type="ECO:0000256" key="1">
    <source>
        <dbReference type="SAM" id="MobiDB-lite"/>
    </source>
</evidence>
<dbReference type="PANTHER" id="PTHR31286">
    <property type="entry name" value="GLYCINE-RICH CELL WALL STRUCTURAL PROTEIN 1.8-LIKE"/>
    <property type="match status" value="1"/>
</dbReference>
<dbReference type="EMBL" id="BQNB010014009">
    <property type="protein sequence ID" value="GJT22905.1"/>
    <property type="molecule type" value="Genomic_DNA"/>
</dbReference>
<sequence>MPKNHNTKPKRLGVFGFGGRNNNHRKKKNADASTGSFTESDGMYNDANPLKEVVLPSVDEPLAMEVQSPLVEQTNAVKSVGESYPPLPTQGTTPNGNTPVVPVESIRAISDRFANSAYGFFLGNSSTGLFSFQFSSMDGLNAMYENGPWFIRSHPIILTKWNPDVNLLKEDAGNVLVWVKIYGVPVTAFNEDELSVIATKLGTPIMLNSYTVDMCLQSLGSSGYARVMIELRAGVELKDTIVVDMPKVECPKNPGLGVGASATKKKPSQAHKGVDSTNMVSDLNPFDVLNSVDNDVEMGTNGGSSNFDKNGANSSGSSFWNVENSSNSTTPTMDKIGKFENLIIDGQAILVDEAGNPLKKVEYPGDHDSEDEVASVDNDMARSLASEKTGFGTRSLLE</sequence>
<gene>
    <name evidence="3" type="ORF">Tco_0892842</name>
</gene>
<dbReference type="PANTHER" id="PTHR31286:SF99">
    <property type="entry name" value="DUF4283 DOMAIN-CONTAINING PROTEIN"/>
    <property type="match status" value="1"/>
</dbReference>
<dbReference type="Proteomes" id="UP001151760">
    <property type="component" value="Unassembled WGS sequence"/>
</dbReference>
<keyword evidence="4" id="KW-1185">Reference proteome</keyword>
<dbReference type="Pfam" id="PF14111">
    <property type="entry name" value="DUF4283"/>
    <property type="match status" value="1"/>
</dbReference>
<accession>A0ABQ5C730</accession>
<feature type="region of interest" description="Disordered" evidence="1">
    <location>
        <begin position="256"/>
        <end position="277"/>
    </location>
</feature>
<organism evidence="3 4">
    <name type="scientific">Tanacetum coccineum</name>
    <dbReference type="NCBI Taxonomy" id="301880"/>
    <lineage>
        <taxon>Eukaryota</taxon>
        <taxon>Viridiplantae</taxon>
        <taxon>Streptophyta</taxon>
        <taxon>Embryophyta</taxon>
        <taxon>Tracheophyta</taxon>
        <taxon>Spermatophyta</taxon>
        <taxon>Magnoliopsida</taxon>
        <taxon>eudicotyledons</taxon>
        <taxon>Gunneridae</taxon>
        <taxon>Pentapetalae</taxon>
        <taxon>asterids</taxon>
        <taxon>campanulids</taxon>
        <taxon>Asterales</taxon>
        <taxon>Asteraceae</taxon>
        <taxon>Asteroideae</taxon>
        <taxon>Anthemideae</taxon>
        <taxon>Anthemidinae</taxon>
        <taxon>Tanacetum</taxon>
    </lineage>
</organism>
<name>A0ABQ5C730_9ASTR</name>
<comment type="caution">
    <text evidence="3">The sequence shown here is derived from an EMBL/GenBank/DDBJ whole genome shotgun (WGS) entry which is preliminary data.</text>
</comment>
<reference evidence="3" key="1">
    <citation type="journal article" date="2022" name="Int. J. Mol. Sci.">
        <title>Draft Genome of Tanacetum Coccineum: Genomic Comparison of Closely Related Tanacetum-Family Plants.</title>
        <authorList>
            <person name="Yamashiro T."/>
            <person name="Shiraishi A."/>
            <person name="Nakayama K."/>
            <person name="Satake H."/>
        </authorList>
    </citation>
    <scope>NUCLEOTIDE SEQUENCE</scope>
</reference>
<proteinExistence type="predicted"/>
<dbReference type="InterPro" id="IPR040256">
    <property type="entry name" value="At4g02000-like"/>
</dbReference>
<dbReference type="InterPro" id="IPR025558">
    <property type="entry name" value="DUF4283"/>
</dbReference>
<evidence type="ECO:0000259" key="2">
    <source>
        <dbReference type="Pfam" id="PF14111"/>
    </source>
</evidence>